<dbReference type="AlphaFoldDB" id="D4XKF7"/>
<gene>
    <name evidence="1" type="ORF">HMP0015_0199</name>
</gene>
<dbReference type="EMBL" id="ADMT01000061">
    <property type="protein sequence ID" value="EFF84319.1"/>
    <property type="molecule type" value="Genomic_DNA"/>
</dbReference>
<sequence>MEMPSSLAVFRYIALNGFYCFDGFSFKFCRIRLVFLAHGKLLMSMYGLPS</sequence>
<accession>D4XKF7</accession>
<name>D4XKF7_ACIHA</name>
<comment type="caution">
    <text evidence="1">The sequence shown here is derived from an EMBL/GenBank/DDBJ whole genome shotgun (WGS) entry which is preliminary data.</text>
</comment>
<evidence type="ECO:0000313" key="1">
    <source>
        <dbReference type="EMBL" id="EFF84319.1"/>
    </source>
</evidence>
<dbReference type="HOGENOM" id="CLU_3113480_0_0_6"/>
<evidence type="ECO:0000313" key="2">
    <source>
        <dbReference type="Proteomes" id="UP000003085"/>
    </source>
</evidence>
<proteinExistence type="predicted"/>
<organism evidence="1 2">
    <name type="scientific">Acinetobacter haemolyticus ATCC 19194</name>
    <dbReference type="NCBI Taxonomy" id="707232"/>
    <lineage>
        <taxon>Bacteria</taxon>
        <taxon>Pseudomonadati</taxon>
        <taxon>Pseudomonadota</taxon>
        <taxon>Gammaproteobacteria</taxon>
        <taxon>Moraxellales</taxon>
        <taxon>Moraxellaceae</taxon>
        <taxon>Acinetobacter</taxon>
    </lineage>
</organism>
<dbReference type="Proteomes" id="UP000003085">
    <property type="component" value="Unassembled WGS sequence"/>
</dbReference>
<protein>
    <submittedName>
        <fullName evidence="1">Uncharacterized protein</fullName>
    </submittedName>
</protein>
<reference evidence="2" key="1">
    <citation type="submission" date="2010-03" db="EMBL/GenBank/DDBJ databases">
        <title>Complete sequence of Mobiluncus curtisii ATCC 43063.</title>
        <authorList>
            <person name="Muzny D."/>
            <person name="Qin X."/>
            <person name="Deng J."/>
            <person name="Jiang H."/>
            <person name="Liu Y."/>
            <person name="Qu J."/>
            <person name="Song X.-Z."/>
            <person name="Zhang L."/>
            <person name="Thornton R."/>
            <person name="Coyle M."/>
            <person name="Francisco L."/>
            <person name="Jackson L."/>
            <person name="Javaid M."/>
            <person name="Korchina V."/>
            <person name="Kovar C."/>
            <person name="Mata R."/>
            <person name="Mathew T."/>
            <person name="Ngo R."/>
            <person name="Nguyen L."/>
            <person name="Nguyen N."/>
            <person name="Okwuonu G."/>
            <person name="Ongeri F."/>
            <person name="Pham C."/>
            <person name="Simmons D."/>
            <person name="Wilczek-Boney K."/>
            <person name="Hale W."/>
            <person name="Jakkamsetti A."/>
            <person name="Pham P."/>
            <person name="Ruth R."/>
            <person name="San Lucas F."/>
            <person name="Warren J."/>
            <person name="Zhang J."/>
            <person name="Zhao Z."/>
            <person name="Zhou C."/>
            <person name="Zhu D."/>
            <person name="Lee S."/>
            <person name="Bess C."/>
            <person name="Blankenburg K."/>
            <person name="Forbes L."/>
            <person name="Fu Q."/>
            <person name="Gubbala S."/>
            <person name="Hirani K."/>
            <person name="Jayaseelan J.C."/>
            <person name="Lara F."/>
            <person name="Munidasa M."/>
            <person name="Palculict T."/>
            <person name="Patil S."/>
            <person name="Pu L.-L."/>
            <person name="Saada N."/>
            <person name="Tang L."/>
            <person name="Weissenberger G."/>
            <person name="Zhu Y."/>
            <person name="Hemphill L."/>
            <person name="Shang Y."/>
            <person name="Youmans B."/>
            <person name="Ayvaz T."/>
            <person name="Ross M."/>
            <person name="Santibanez J."/>
            <person name="Aqrawi P."/>
            <person name="Gross S."/>
            <person name="Joshi V."/>
            <person name="Fowler G."/>
            <person name="Nazareth L."/>
            <person name="Reid J."/>
            <person name="Worley K."/>
            <person name="Petrosino J."/>
            <person name="Highlander S."/>
            <person name="Gibbs R."/>
            <person name="Gibbs R."/>
        </authorList>
    </citation>
    <scope>NUCLEOTIDE SEQUENCE [LARGE SCALE GENOMIC DNA]</scope>
    <source>
        <strain evidence="2">ATCC 19194</strain>
    </source>
</reference>